<protein>
    <submittedName>
        <fullName evidence="2">Uncharacterized protein</fullName>
    </submittedName>
</protein>
<dbReference type="AlphaFoldDB" id="A0A1G7MHC7"/>
<dbReference type="RefSeq" id="WP_149682536.1">
    <property type="nucleotide sequence ID" value="NZ_FNBI01000004.1"/>
</dbReference>
<name>A0A1G7MHC7_9SPHN</name>
<accession>A0A1G7MHC7</accession>
<dbReference type="Proteomes" id="UP000436801">
    <property type="component" value="Unassembled WGS sequence"/>
</dbReference>
<evidence type="ECO:0000313" key="4">
    <source>
        <dbReference type="Proteomes" id="UP000436801"/>
    </source>
</evidence>
<evidence type="ECO:0000313" key="3">
    <source>
        <dbReference type="Proteomes" id="UP000323502"/>
    </source>
</evidence>
<reference evidence="1 4" key="2">
    <citation type="submission" date="2019-12" db="EMBL/GenBank/DDBJ databases">
        <authorList>
            <person name="Zheng J."/>
        </authorList>
    </citation>
    <scope>NUCLEOTIDE SEQUENCE [LARGE SCALE GENOMIC DNA]</scope>
    <source>
        <strain evidence="1 4">DSM 27347</strain>
    </source>
</reference>
<evidence type="ECO:0000313" key="1">
    <source>
        <dbReference type="EMBL" id="MWC42289.1"/>
    </source>
</evidence>
<sequence length="65" mass="7751">MRQKNDTSEPPVRSDEDERAYLLKRAKDHQQLSERSQEFASKAIHEKLRQLYVDRAERIEIVVPD</sequence>
<dbReference type="Proteomes" id="UP000323502">
    <property type="component" value="Unassembled WGS sequence"/>
</dbReference>
<reference evidence="2 3" key="1">
    <citation type="submission" date="2016-10" db="EMBL/GenBank/DDBJ databases">
        <authorList>
            <person name="Varghese N."/>
            <person name="Submissions S."/>
        </authorList>
    </citation>
    <scope>NUCLEOTIDE SEQUENCE [LARGE SCALE GENOMIC DNA]</scope>
    <source>
        <strain evidence="2 3">S7-754</strain>
    </source>
</reference>
<gene>
    <name evidence="1" type="ORF">GQR91_01255</name>
    <name evidence="2" type="ORF">SAMN05216557_104195</name>
</gene>
<dbReference type="EMBL" id="WSUT01000001">
    <property type="protein sequence ID" value="MWC42289.1"/>
    <property type="molecule type" value="Genomic_DNA"/>
</dbReference>
<evidence type="ECO:0000313" key="2">
    <source>
        <dbReference type="EMBL" id="SDF61083.1"/>
    </source>
</evidence>
<keyword evidence="3" id="KW-1185">Reference proteome</keyword>
<dbReference type="EMBL" id="FNBI01000004">
    <property type="protein sequence ID" value="SDF61083.1"/>
    <property type="molecule type" value="Genomic_DNA"/>
</dbReference>
<proteinExistence type="predicted"/>
<organism evidence="2 3">
    <name type="scientific">Sphingomonas carotinifaciens</name>
    <dbReference type="NCBI Taxonomy" id="1166323"/>
    <lineage>
        <taxon>Bacteria</taxon>
        <taxon>Pseudomonadati</taxon>
        <taxon>Pseudomonadota</taxon>
        <taxon>Alphaproteobacteria</taxon>
        <taxon>Sphingomonadales</taxon>
        <taxon>Sphingomonadaceae</taxon>
        <taxon>Sphingomonas</taxon>
    </lineage>
</organism>